<evidence type="ECO:0000259" key="2">
    <source>
        <dbReference type="PROSITE" id="PS50030"/>
    </source>
</evidence>
<name>A0AAQ4DU73_AMBAM</name>
<evidence type="ECO:0000313" key="3">
    <source>
        <dbReference type="EMBL" id="KAK8766013.1"/>
    </source>
</evidence>
<reference evidence="3" key="3">
    <citation type="submission" date="2024-02" db="EMBL/GenBank/DDBJ databases">
        <authorList>
            <person name="Mcdaniel E.A."/>
            <person name="Celebi F.M."/>
            <person name="Reiter T."/>
            <person name="Weiss E.C."/>
            <person name="Chou S."/>
        </authorList>
    </citation>
    <scope>NUCLEOTIDE SEQUENCE</scope>
    <source>
        <strain evidence="3">F_SG_1</strain>
        <tissue evidence="3">Salivary glands</tissue>
    </source>
</reference>
<feature type="region of interest" description="Disordered" evidence="1">
    <location>
        <begin position="70"/>
        <end position="94"/>
    </location>
</feature>
<feature type="domain" description="UBA" evidence="2">
    <location>
        <begin position="1"/>
        <end position="43"/>
    </location>
</feature>
<dbReference type="PROSITE" id="PS50030">
    <property type="entry name" value="UBA"/>
    <property type="match status" value="1"/>
</dbReference>
<dbReference type="AlphaFoldDB" id="A0AAQ4DU73"/>
<dbReference type="EMBL" id="JARKHS020026782">
    <property type="protein sequence ID" value="KAK8766013.1"/>
    <property type="molecule type" value="Genomic_DNA"/>
</dbReference>
<reference evidence="3" key="2">
    <citation type="submission" date="2023-03" db="EMBL/GenBank/DDBJ databases">
        <authorList>
            <person name="Thuy-Boun P."/>
        </authorList>
    </citation>
    <scope>NUCLEOTIDE SEQUENCE</scope>
    <source>
        <strain evidence="3">F_SG_1</strain>
        <tissue evidence="3">Salivary glands</tissue>
    </source>
</reference>
<evidence type="ECO:0000313" key="4">
    <source>
        <dbReference type="EMBL" id="KAK8771177.1"/>
    </source>
</evidence>
<comment type="caution">
    <text evidence="3">The sequence shown here is derived from an EMBL/GenBank/DDBJ whole genome shotgun (WGS) entry which is preliminary data.</text>
</comment>
<protein>
    <recommendedName>
        <fullName evidence="2">UBA domain-containing protein</fullName>
    </recommendedName>
</protein>
<reference evidence="3 5" key="1">
    <citation type="journal article" date="2023" name="Arcadia Sci">
        <title>De novo assembly of a long-read Amblyomma americanum tick genome.</title>
        <authorList>
            <person name="Chou S."/>
            <person name="Poskanzer K.E."/>
            <person name="Rollins M."/>
            <person name="Thuy-Boun P.S."/>
        </authorList>
    </citation>
    <scope>NUCLEOTIDE SEQUENCE [LARGE SCALE GENOMIC DNA]</scope>
    <source>
        <strain evidence="3">F_SG_1</strain>
        <tissue evidence="3">Salivary glands</tissue>
    </source>
</reference>
<organism evidence="3 5">
    <name type="scientific">Amblyomma americanum</name>
    <name type="common">Lone star tick</name>
    <dbReference type="NCBI Taxonomy" id="6943"/>
    <lineage>
        <taxon>Eukaryota</taxon>
        <taxon>Metazoa</taxon>
        <taxon>Ecdysozoa</taxon>
        <taxon>Arthropoda</taxon>
        <taxon>Chelicerata</taxon>
        <taxon>Arachnida</taxon>
        <taxon>Acari</taxon>
        <taxon>Parasitiformes</taxon>
        <taxon>Ixodida</taxon>
        <taxon>Ixodoidea</taxon>
        <taxon>Ixodidae</taxon>
        <taxon>Amblyomminae</taxon>
        <taxon>Amblyomma</taxon>
    </lineage>
</organism>
<dbReference type="EMBL" id="JARKHS020020050">
    <property type="protein sequence ID" value="KAK8771177.1"/>
    <property type="molecule type" value="Genomic_DNA"/>
</dbReference>
<dbReference type="InterPro" id="IPR015940">
    <property type="entry name" value="UBA"/>
</dbReference>
<dbReference type="Proteomes" id="UP001321473">
    <property type="component" value="Unassembled WGS sequence"/>
</dbReference>
<keyword evidence="5" id="KW-1185">Reference proteome</keyword>
<accession>A0AAQ4DU73</accession>
<gene>
    <name evidence="3" type="ORF">V5799_007206</name>
    <name evidence="4" type="ORF">V5799_025579</name>
</gene>
<evidence type="ECO:0000256" key="1">
    <source>
        <dbReference type="SAM" id="MobiDB-lite"/>
    </source>
</evidence>
<sequence length="142" mass="15619">MDQTEKNVQTLFSMGFLDIEDIKNALRISHNDLSEAVAILTNDQVRYGPYSSAGPAEDVEMKDVTSTALVPTAAPPPYNSLPDAKPCSPKPDYGNTAFPQTNLYELEQRVFVDQWSIPYKKDESLAKCLIAATSLAKEGNHP</sequence>
<proteinExistence type="predicted"/>
<dbReference type="InterPro" id="IPR009060">
    <property type="entry name" value="UBA-like_sf"/>
</dbReference>
<dbReference type="Gene3D" id="1.10.8.10">
    <property type="entry name" value="DNA helicase RuvA subunit, C-terminal domain"/>
    <property type="match status" value="1"/>
</dbReference>
<dbReference type="SUPFAM" id="SSF46934">
    <property type="entry name" value="UBA-like"/>
    <property type="match status" value="1"/>
</dbReference>
<evidence type="ECO:0000313" key="5">
    <source>
        <dbReference type="Proteomes" id="UP001321473"/>
    </source>
</evidence>